<reference evidence="1" key="1">
    <citation type="journal article" date="2014" name="Int. J. Syst. Evol. Microbiol.">
        <title>Complete genome sequence of Corynebacterium casei LMG S-19264T (=DSM 44701T), isolated from a smear-ripened cheese.</title>
        <authorList>
            <consortium name="US DOE Joint Genome Institute (JGI-PGF)"/>
            <person name="Walter F."/>
            <person name="Albersmeier A."/>
            <person name="Kalinowski J."/>
            <person name="Ruckert C."/>
        </authorList>
    </citation>
    <scope>NUCLEOTIDE SEQUENCE</scope>
    <source>
        <strain evidence="1">JCM 18487</strain>
    </source>
</reference>
<sequence>MGGESGVRENPRFAWMRAQCMRGLHPESELESELVQRNFCLLAMAGRKFAARVEWIEFRRPKRRGETTVKRLRSHDDSAWMPASFHLSLV</sequence>
<dbReference type="AlphaFoldDB" id="A0A917K2P9"/>
<comment type="caution">
    <text evidence="1">The sequence shown here is derived from an EMBL/GenBank/DDBJ whole genome shotgun (WGS) entry which is preliminary data.</text>
</comment>
<gene>
    <name evidence="1" type="ORF">GCM10010885_04330</name>
</gene>
<accession>A0A917K2P9</accession>
<name>A0A917K2P9_9BACL</name>
<keyword evidence="2" id="KW-1185">Reference proteome</keyword>
<dbReference type="Proteomes" id="UP000637695">
    <property type="component" value="Unassembled WGS sequence"/>
</dbReference>
<evidence type="ECO:0000313" key="2">
    <source>
        <dbReference type="Proteomes" id="UP000637695"/>
    </source>
</evidence>
<protein>
    <submittedName>
        <fullName evidence="1">Uncharacterized protein</fullName>
    </submittedName>
</protein>
<dbReference type="EMBL" id="BMOY01000004">
    <property type="protein sequence ID" value="GGI97780.1"/>
    <property type="molecule type" value="Genomic_DNA"/>
</dbReference>
<proteinExistence type="predicted"/>
<evidence type="ECO:0000313" key="1">
    <source>
        <dbReference type="EMBL" id="GGI97780.1"/>
    </source>
</evidence>
<organism evidence="1 2">
    <name type="scientific">Alicyclobacillus cellulosilyticus</name>
    <dbReference type="NCBI Taxonomy" id="1003997"/>
    <lineage>
        <taxon>Bacteria</taxon>
        <taxon>Bacillati</taxon>
        <taxon>Bacillota</taxon>
        <taxon>Bacilli</taxon>
        <taxon>Bacillales</taxon>
        <taxon>Alicyclobacillaceae</taxon>
        <taxon>Alicyclobacillus</taxon>
    </lineage>
</organism>
<reference evidence="1" key="2">
    <citation type="submission" date="2020-09" db="EMBL/GenBank/DDBJ databases">
        <authorList>
            <person name="Sun Q."/>
            <person name="Ohkuma M."/>
        </authorList>
    </citation>
    <scope>NUCLEOTIDE SEQUENCE</scope>
    <source>
        <strain evidence="1">JCM 18487</strain>
    </source>
</reference>